<dbReference type="InterPro" id="IPR039426">
    <property type="entry name" value="TonB-dep_rcpt-like"/>
</dbReference>
<keyword evidence="4" id="KW-0812">Transmembrane</keyword>
<keyword evidence="2" id="KW-0813">Transport</keyword>
<evidence type="ECO:0000256" key="6">
    <source>
        <dbReference type="ARBA" id="ARBA00023065"/>
    </source>
</evidence>
<evidence type="ECO:0000313" key="11">
    <source>
        <dbReference type="EMBL" id="KKM72408.1"/>
    </source>
</evidence>
<comment type="caution">
    <text evidence="11">The sequence shown here is derived from an EMBL/GenBank/DDBJ whole genome shotgun (WGS) entry which is preliminary data.</text>
</comment>
<name>A0A0F9JRX7_9ZZZZ</name>
<dbReference type="InterPro" id="IPR012910">
    <property type="entry name" value="Plug_dom"/>
</dbReference>
<evidence type="ECO:0000256" key="4">
    <source>
        <dbReference type="ARBA" id="ARBA00022692"/>
    </source>
</evidence>
<dbReference type="AlphaFoldDB" id="A0A0F9JRX7"/>
<evidence type="ECO:0000259" key="10">
    <source>
        <dbReference type="Pfam" id="PF07715"/>
    </source>
</evidence>
<evidence type="ECO:0000256" key="2">
    <source>
        <dbReference type="ARBA" id="ARBA00022448"/>
    </source>
</evidence>
<keyword evidence="8" id="KW-0472">Membrane</keyword>
<keyword evidence="9" id="KW-0998">Cell outer membrane</keyword>
<evidence type="ECO:0000256" key="8">
    <source>
        <dbReference type="ARBA" id="ARBA00023136"/>
    </source>
</evidence>
<keyword evidence="3" id="KW-0410">Iron transport</keyword>
<dbReference type="GO" id="GO:0009279">
    <property type="term" value="C:cell outer membrane"/>
    <property type="evidence" value="ECO:0007669"/>
    <property type="project" value="UniProtKB-SubCell"/>
</dbReference>
<reference evidence="11" key="1">
    <citation type="journal article" date="2015" name="Nature">
        <title>Complex archaea that bridge the gap between prokaryotes and eukaryotes.</title>
        <authorList>
            <person name="Spang A."/>
            <person name="Saw J.H."/>
            <person name="Jorgensen S.L."/>
            <person name="Zaremba-Niedzwiedzka K."/>
            <person name="Martijn J."/>
            <person name="Lind A.E."/>
            <person name="van Eijk R."/>
            <person name="Schleper C."/>
            <person name="Guy L."/>
            <person name="Ettema T.J."/>
        </authorList>
    </citation>
    <scope>NUCLEOTIDE SEQUENCE</scope>
</reference>
<dbReference type="PANTHER" id="PTHR32552">
    <property type="entry name" value="FERRICHROME IRON RECEPTOR-RELATED"/>
    <property type="match status" value="1"/>
</dbReference>
<evidence type="ECO:0000256" key="5">
    <source>
        <dbReference type="ARBA" id="ARBA00023004"/>
    </source>
</evidence>
<organism evidence="11">
    <name type="scientific">marine sediment metagenome</name>
    <dbReference type="NCBI Taxonomy" id="412755"/>
    <lineage>
        <taxon>unclassified sequences</taxon>
        <taxon>metagenomes</taxon>
        <taxon>ecological metagenomes</taxon>
    </lineage>
</organism>
<keyword evidence="7" id="KW-0798">TonB box</keyword>
<keyword evidence="5" id="KW-0408">Iron</keyword>
<evidence type="ECO:0000256" key="7">
    <source>
        <dbReference type="ARBA" id="ARBA00023077"/>
    </source>
</evidence>
<dbReference type="InterPro" id="IPR036942">
    <property type="entry name" value="Beta-barrel_TonB_sf"/>
</dbReference>
<dbReference type="GO" id="GO:0006826">
    <property type="term" value="P:iron ion transport"/>
    <property type="evidence" value="ECO:0007669"/>
    <property type="project" value="UniProtKB-KW"/>
</dbReference>
<accession>A0A0F9JRX7</accession>
<sequence>NISAMSGDSISDRHIVDQADLLRAMSGVSVVDRGYRNSGTVNSIIIRGLNVDNGLNGDISLNAVPTVSTYIDNTPLFANFVIKDLERVEVLRGPQGTLYGSGSLGGTVRYISNKPNPEAFEGRVDGNFSETDGSDGNNLNVDFMLNIPLSDRVAVRASVGKIDNDGVIDYVNAYQMNEFGEPLVAVGGDCVSPREATDDQVLNNGACYTNKKDADDVDIDYAKIALLFEPTDELSLLLNYQTQEDHEYQ</sequence>
<dbReference type="PROSITE" id="PS52016">
    <property type="entry name" value="TONB_DEPENDENT_REC_3"/>
    <property type="match status" value="1"/>
</dbReference>
<feature type="non-terminal residue" evidence="11">
    <location>
        <position position="1"/>
    </location>
</feature>
<feature type="domain" description="TonB-dependent receptor plug" evidence="10">
    <location>
        <begin position="2"/>
        <end position="107"/>
    </location>
</feature>
<dbReference type="PANTHER" id="PTHR32552:SF81">
    <property type="entry name" value="TONB-DEPENDENT OUTER MEMBRANE RECEPTOR"/>
    <property type="match status" value="1"/>
</dbReference>
<comment type="subcellular location">
    <subcellularLocation>
        <location evidence="1">Cell outer membrane</location>
        <topology evidence="1">Multi-pass membrane protein</topology>
    </subcellularLocation>
</comment>
<protein>
    <recommendedName>
        <fullName evidence="10">TonB-dependent receptor plug domain-containing protein</fullName>
    </recommendedName>
</protein>
<dbReference type="EMBL" id="LAZR01009478">
    <property type="protein sequence ID" value="KKM72408.1"/>
    <property type="molecule type" value="Genomic_DNA"/>
</dbReference>
<evidence type="ECO:0000256" key="3">
    <source>
        <dbReference type="ARBA" id="ARBA00022496"/>
    </source>
</evidence>
<proteinExistence type="predicted"/>
<dbReference type="Gene3D" id="2.40.170.20">
    <property type="entry name" value="TonB-dependent receptor, beta-barrel domain"/>
    <property type="match status" value="1"/>
</dbReference>
<evidence type="ECO:0000256" key="9">
    <source>
        <dbReference type="ARBA" id="ARBA00023237"/>
    </source>
</evidence>
<keyword evidence="6" id="KW-0406">Ion transport</keyword>
<dbReference type="Pfam" id="PF07715">
    <property type="entry name" value="Plug"/>
    <property type="match status" value="1"/>
</dbReference>
<evidence type="ECO:0000256" key="1">
    <source>
        <dbReference type="ARBA" id="ARBA00004571"/>
    </source>
</evidence>
<gene>
    <name evidence="11" type="ORF">LCGC14_1420860</name>
</gene>
<dbReference type="SUPFAM" id="SSF56935">
    <property type="entry name" value="Porins"/>
    <property type="match status" value="1"/>
</dbReference>